<dbReference type="PANTHER" id="PTHR43542">
    <property type="entry name" value="METHYLTRANSFERASE"/>
    <property type="match status" value="1"/>
</dbReference>
<proteinExistence type="predicted"/>
<dbReference type="EMBL" id="SRME01000005">
    <property type="protein sequence ID" value="TGG87328.1"/>
    <property type="molecule type" value="Genomic_DNA"/>
</dbReference>
<dbReference type="EMBL" id="FMYV01000005">
    <property type="protein sequence ID" value="SDC59443.1"/>
    <property type="molecule type" value="Genomic_DNA"/>
</dbReference>
<evidence type="ECO:0000313" key="5">
    <source>
        <dbReference type="Proteomes" id="UP000199322"/>
    </source>
</evidence>
<evidence type="ECO:0000313" key="6">
    <source>
        <dbReference type="Proteomes" id="UP000297288"/>
    </source>
</evidence>
<sequence>MSLKIETGYMKGLTFDTVKSSKTRYTPGQLRRTLTNIFDFNGSNMLEIFSGSGGVSFEFISNGLNHSHLIDVNGKSISIIKKNANKLKVTDKISAIKGDFRSVIPSLIDNAMSFNYIFADPPFNLGFCNELVKFLDVNHLILKDGGYFILERSKHENYSVDFLKHLKLDESRDYGDIDIDIYYK</sequence>
<dbReference type="GO" id="GO:0031167">
    <property type="term" value="P:rRNA methylation"/>
    <property type="evidence" value="ECO:0007669"/>
    <property type="project" value="InterPro"/>
</dbReference>
<protein>
    <submittedName>
        <fullName evidence="3">16S rRNA (Guanine(966)-N(2))-methyltransferase RsmD</fullName>
    </submittedName>
    <submittedName>
        <fullName evidence="4">Methyltransferase domain-containing protein</fullName>
    </submittedName>
</protein>
<dbReference type="GO" id="GO:0008168">
    <property type="term" value="F:methyltransferase activity"/>
    <property type="evidence" value="ECO:0007669"/>
    <property type="project" value="UniProtKB-KW"/>
</dbReference>
<dbReference type="Gene3D" id="3.40.50.150">
    <property type="entry name" value="Vaccinia Virus protein VP39"/>
    <property type="match status" value="1"/>
</dbReference>
<name>A0A1G6MV60_9BACT</name>
<evidence type="ECO:0000313" key="4">
    <source>
        <dbReference type="EMBL" id="TGG87328.1"/>
    </source>
</evidence>
<gene>
    <name evidence="4" type="ORF">E4650_08470</name>
    <name evidence="3" type="ORF">SAMN04488588_1399</name>
</gene>
<reference evidence="4 6" key="2">
    <citation type="submission" date="2019-04" db="EMBL/GenBank/DDBJ databases">
        <title>Draft genome sequence data and analysis of a Fermenting Bacterium, Geotoga petraea strain HO-Geo1, isolated from heavy-oil petroleum reservoir in Russia.</title>
        <authorList>
            <person name="Grouzdev D.S."/>
            <person name="Semenova E.M."/>
            <person name="Sokolova D.S."/>
            <person name="Tourova T.P."/>
            <person name="Poltaraus A.B."/>
            <person name="Nazina T.N."/>
        </authorList>
    </citation>
    <scope>NUCLEOTIDE SEQUENCE [LARGE SCALE GENOMIC DNA]</scope>
    <source>
        <strain evidence="4 6">HO-Geo1</strain>
    </source>
</reference>
<evidence type="ECO:0000256" key="1">
    <source>
        <dbReference type="ARBA" id="ARBA00022603"/>
    </source>
</evidence>
<evidence type="ECO:0000313" key="3">
    <source>
        <dbReference type="EMBL" id="SDC59443.1"/>
    </source>
</evidence>
<keyword evidence="5" id="KW-1185">Reference proteome</keyword>
<evidence type="ECO:0000256" key="2">
    <source>
        <dbReference type="ARBA" id="ARBA00022679"/>
    </source>
</evidence>
<keyword evidence="1 3" id="KW-0489">Methyltransferase</keyword>
<organism evidence="3 5">
    <name type="scientific">Geotoga petraea</name>
    <dbReference type="NCBI Taxonomy" id="28234"/>
    <lineage>
        <taxon>Bacteria</taxon>
        <taxon>Thermotogati</taxon>
        <taxon>Thermotogota</taxon>
        <taxon>Thermotogae</taxon>
        <taxon>Petrotogales</taxon>
        <taxon>Petrotogaceae</taxon>
        <taxon>Geotoga</taxon>
    </lineage>
</organism>
<dbReference type="Proteomes" id="UP000297288">
    <property type="component" value="Unassembled WGS sequence"/>
</dbReference>
<dbReference type="AlphaFoldDB" id="A0A1G6MV60"/>
<dbReference type="InterPro" id="IPR004398">
    <property type="entry name" value="RNA_MeTrfase_RsmD"/>
</dbReference>
<dbReference type="Pfam" id="PF03602">
    <property type="entry name" value="Cons_hypoth95"/>
    <property type="match status" value="1"/>
</dbReference>
<dbReference type="RefSeq" id="WP_091404066.1">
    <property type="nucleotide sequence ID" value="NZ_FMYV01000005.1"/>
</dbReference>
<keyword evidence="2 3" id="KW-0808">Transferase</keyword>
<dbReference type="PANTHER" id="PTHR43542:SF1">
    <property type="entry name" value="METHYLTRANSFERASE"/>
    <property type="match status" value="1"/>
</dbReference>
<accession>A0A1G6MV60</accession>
<dbReference type="InterPro" id="IPR029063">
    <property type="entry name" value="SAM-dependent_MTases_sf"/>
</dbReference>
<dbReference type="Proteomes" id="UP000199322">
    <property type="component" value="Unassembled WGS sequence"/>
</dbReference>
<reference evidence="3 5" key="1">
    <citation type="submission" date="2016-10" db="EMBL/GenBank/DDBJ databases">
        <authorList>
            <person name="de Groot N.N."/>
        </authorList>
    </citation>
    <scope>NUCLEOTIDE SEQUENCE [LARGE SCALE GENOMIC DNA]</scope>
    <source>
        <strain evidence="3 5">WG14</strain>
    </source>
</reference>
<dbReference type="OrthoDB" id="9803017at2"/>
<dbReference type="SUPFAM" id="SSF53335">
    <property type="entry name" value="S-adenosyl-L-methionine-dependent methyltransferases"/>
    <property type="match status" value="1"/>
</dbReference>
<dbReference type="PIRSF" id="PIRSF004553">
    <property type="entry name" value="CHP00095"/>
    <property type="match status" value="1"/>
</dbReference>
<dbReference type="CDD" id="cd02440">
    <property type="entry name" value="AdoMet_MTases"/>
    <property type="match status" value="1"/>
</dbReference>
<dbReference type="STRING" id="28234.SAMN04488588_1399"/>